<evidence type="ECO:0000256" key="8">
    <source>
        <dbReference type="HAMAP-Rule" id="MF_00105"/>
    </source>
</evidence>
<dbReference type="InterPro" id="IPR036953">
    <property type="entry name" value="GreA/GreB_C_sf"/>
</dbReference>
<feature type="domain" description="Transcription elongation factor GreA/GreB N-terminal" evidence="10">
    <location>
        <begin position="19"/>
        <end position="87"/>
    </location>
</feature>
<keyword evidence="4 8" id="KW-0238">DNA-binding</keyword>
<dbReference type="PATRIC" id="fig|1423760.3.peg.768"/>
<sequence>MATKSTKGTLLMTKIYFQKMTPAGYAALEEQIATLKAKRPTLVARLKAARALGDLSENTEYSSAKRDLRHLDSRLRYLDKQLKYAQIVTPRTDGAIDLGNWVTLEFLDDHSQVTYQLVGRQEADLHQQKLAFDSPLGQALSHHQAGEVVIVTAPAGTYQVKILNVRSTAAAGFGAD</sequence>
<dbReference type="GO" id="GO:0032784">
    <property type="term" value="P:regulation of DNA-templated transcription elongation"/>
    <property type="evidence" value="ECO:0007669"/>
    <property type="project" value="UniProtKB-UniRule"/>
</dbReference>
<dbReference type="InterPro" id="IPR028624">
    <property type="entry name" value="Tscrpt_elong_fac_GreA/B"/>
</dbReference>
<dbReference type="AlphaFoldDB" id="A0A0R1UEC8"/>
<dbReference type="Pfam" id="PF01272">
    <property type="entry name" value="GreA_GreB"/>
    <property type="match status" value="1"/>
</dbReference>
<name>A0A0R1UEC8_9LACO</name>
<dbReference type="GO" id="GO:0003677">
    <property type="term" value="F:DNA binding"/>
    <property type="evidence" value="ECO:0007669"/>
    <property type="project" value="UniProtKB-UniRule"/>
</dbReference>
<protein>
    <recommendedName>
        <fullName evidence="2 8">Transcription elongation factor GreA</fullName>
    </recommendedName>
    <alternativeName>
        <fullName evidence="7 8">Transcript cleavage factor GreA</fullName>
    </alternativeName>
</protein>
<gene>
    <name evidence="8" type="primary">greA</name>
    <name evidence="11" type="ORF">FC43_GL000747</name>
</gene>
<evidence type="ECO:0000256" key="7">
    <source>
        <dbReference type="ARBA" id="ARBA00030776"/>
    </source>
</evidence>
<organism evidence="11 12">
    <name type="scientific">Limosilactobacillus ingluviei DSM 15946</name>
    <dbReference type="NCBI Taxonomy" id="1423760"/>
    <lineage>
        <taxon>Bacteria</taxon>
        <taxon>Bacillati</taxon>
        <taxon>Bacillota</taxon>
        <taxon>Bacilli</taxon>
        <taxon>Lactobacillales</taxon>
        <taxon>Lactobacillaceae</taxon>
        <taxon>Limosilactobacillus</taxon>
    </lineage>
</organism>
<dbReference type="FunFam" id="1.10.287.180:FF:000001">
    <property type="entry name" value="Transcription elongation factor GreA"/>
    <property type="match status" value="1"/>
</dbReference>
<dbReference type="HAMAP" id="MF_00105">
    <property type="entry name" value="GreA_GreB"/>
    <property type="match status" value="1"/>
</dbReference>
<evidence type="ECO:0000256" key="2">
    <source>
        <dbReference type="ARBA" id="ARBA00013729"/>
    </source>
</evidence>
<evidence type="ECO:0000313" key="11">
    <source>
        <dbReference type="EMBL" id="KRL91777.1"/>
    </source>
</evidence>
<proteinExistence type="inferred from homology"/>
<keyword evidence="5 8" id="KW-0804">Transcription</keyword>
<dbReference type="PANTHER" id="PTHR30437">
    <property type="entry name" value="TRANSCRIPTION ELONGATION FACTOR GREA"/>
    <property type="match status" value="1"/>
</dbReference>
<dbReference type="PANTHER" id="PTHR30437:SF4">
    <property type="entry name" value="TRANSCRIPTION ELONGATION FACTOR GREA"/>
    <property type="match status" value="1"/>
</dbReference>
<dbReference type="EMBL" id="AZFK01000016">
    <property type="protein sequence ID" value="KRL91777.1"/>
    <property type="molecule type" value="Genomic_DNA"/>
</dbReference>
<dbReference type="InterPro" id="IPR036805">
    <property type="entry name" value="Tscrpt_elong_fac_GreA/B_N_sf"/>
</dbReference>
<dbReference type="SUPFAM" id="SSF46557">
    <property type="entry name" value="GreA transcript cleavage protein, N-terminal domain"/>
    <property type="match status" value="1"/>
</dbReference>
<dbReference type="GO" id="GO:0070063">
    <property type="term" value="F:RNA polymerase binding"/>
    <property type="evidence" value="ECO:0007669"/>
    <property type="project" value="InterPro"/>
</dbReference>
<dbReference type="Gene3D" id="3.10.50.30">
    <property type="entry name" value="Transcription elongation factor, GreA/GreB, C-terminal domain"/>
    <property type="match status" value="1"/>
</dbReference>
<dbReference type="Pfam" id="PF03449">
    <property type="entry name" value="GreA_GreB_N"/>
    <property type="match status" value="1"/>
</dbReference>
<evidence type="ECO:0000256" key="3">
    <source>
        <dbReference type="ARBA" id="ARBA00023015"/>
    </source>
</evidence>
<dbReference type="NCBIfam" id="NF001263">
    <property type="entry name" value="PRK00226.1-4"/>
    <property type="match status" value="1"/>
</dbReference>
<evidence type="ECO:0000256" key="6">
    <source>
        <dbReference type="ARBA" id="ARBA00024916"/>
    </source>
</evidence>
<dbReference type="Proteomes" id="UP000050816">
    <property type="component" value="Unassembled WGS sequence"/>
</dbReference>
<dbReference type="PIRSF" id="PIRSF006092">
    <property type="entry name" value="GreA_GreB"/>
    <property type="match status" value="1"/>
</dbReference>
<evidence type="ECO:0000256" key="1">
    <source>
        <dbReference type="ARBA" id="ARBA00008213"/>
    </source>
</evidence>
<dbReference type="InterPro" id="IPR023459">
    <property type="entry name" value="Tscrpt_elong_fac_GreA/B_fam"/>
</dbReference>
<dbReference type="InterPro" id="IPR022691">
    <property type="entry name" value="Tscrpt_elong_fac_GreA/B_N"/>
</dbReference>
<dbReference type="InterPro" id="IPR001437">
    <property type="entry name" value="Tscrpt_elong_fac_GreA/B_C"/>
</dbReference>
<evidence type="ECO:0000256" key="5">
    <source>
        <dbReference type="ARBA" id="ARBA00023163"/>
    </source>
</evidence>
<keyword evidence="11" id="KW-0251">Elongation factor</keyword>
<evidence type="ECO:0000259" key="9">
    <source>
        <dbReference type="Pfam" id="PF01272"/>
    </source>
</evidence>
<comment type="similarity">
    <text evidence="1 8">Belongs to the GreA/GreB family.</text>
</comment>
<evidence type="ECO:0000259" key="10">
    <source>
        <dbReference type="Pfam" id="PF03449"/>
    </source>
</evidence>
<keyword evidence="3 8" id="KW-0805">Transcription regulation</keyword>
<dbReference type="GO" id="GO:0003746">
    <property type="term" value="F:translation elongation factor activity"/>
    <property type="evidence" value="ECO:0007669"/>
    <property type="project" value="UniProtKB-KW"/>
</dbReference>
<keyword evidence="11" id="KW-0648">Protein biosynthesis</keyword>
<comment type="caution">
    <text evidence="11">The sequence shown here is derived from an EMBL/GenBank/DDBJ whole genome shotgun (WGS) entry which is preliminary data.</text>
</comment>
<reference evidence="11 12" key="1">
    <citation type="journal article" date="2015" name="Genome Announc.">
        <title>Expanding the biotechnology potential of lactobacilli through comparative genomics of 213 strains and associated genera.</title>
        <authorList>
            <person name="Sun Z."/>
            <person name="Harris H.M."/>
            <person name="McCann A."/>
            <person name="Guo C."/>
            <person name="Argimon S."/>
            <person name="Zhang W."/>
            <person name="Yang X."/>
            <person name="Jeffery I.B."/>
            <person name="Cooney J.C."/>
            <person name="Kagawa T.F."/>
            <person name="Liu W."/>
            <person name="Song Y."/>
            <person name="Salvetti E."/>
            <person name="Wrobel A."/>
            <person name="Rasinkangas P."/>
            <person name="Parkhill J."/>
            <person name="Rea M.C."/>
            <person name="O'Sullivan O."/>
            <person name="Ritari J."/>
            <person name="Douillard F.P."/>
            <person name="Paul Ross R."/>
            <person name="Yang R."/>
            <person name="Briner A.E."/>
            <person name="Felis G.E."/>
            <person name="de Vos W.M."/>
            <person name="Barrangou R."/>
            <person name="Klaenhammer T.R."/>
            <person name="Caufield P.W."/>
            <person name="Cui Y."/>
            <person name="Zhang H."/>
            <person name="O'Toole P.W."/>
        </authorList>
    </citation>
    <scope>NUCLEOTIDE SEQUENCE [LARGE SCALE GENOMIC DNA]</scope>
    <source>
        <strain evidence="11 12">DSM 15946</strain>
    </source>
</reference>
<feature type="domain" description="Transcription elongation factor GreA/GreB C-terminal" evidence="9">
    <location>
        <begin position="93"/>
        <end position="166"/>
    </location>
</feature>
<dbReference type="SUPFAM" id="SSF54534">
    <property type="entry name" value="FKBP-like"/>
    <property type="match status" value="1"/>
</dbReference>
<evidence type="ECO:0000256" key="4">
    <source>
        <dbReference type="ARBA" id="ARBA00023125"/>
    </source>
</evidence>
<evidence type="ECO:0000313" key="12">
    <source>
        <dbReference type="Proteomes" id="UP000050816"/>
    </source>
</evidence>
<comment type="function">
    <text evidence="6 8">Necessary for efficient RNA polymerase transcription elongation past template-encoded arresting sites. The arresting sites in DNA have the property of trapping a certain fraction of elongating RNA polymerases that pass through, resulting in locked ternary complexes. Cleavage of the nascent transcript by cleavage factors such as GreA or GreB allows the resumption of elongation from the new 3'terminus. GreA releases sequences of 2 to 3 nucleotides.</text>
</comment>
<accession>A0A0R1UEC8</accession>
<dbReference type="Gene3D" id="1.10.287.180">
    <property type="entry name" value="Transcription elongation factor, GreA/GreB, N-terminal domain"/>
    <property type="match status" value="1"/>
</dbReference>
<dbReference type="GO" id="GO:0006354">
    <property type="term" value="P:DNA-templated transcription elongation"/>
    <property type="evidence" value="ECO:0007669"/>
    <property type="project" value="TreeGrafter"/>
</dbReference>